<dbReference type="PANTHER" id="PTHR13946:SF28">
    <property type="entry name" value="DNA-DIRECTED RNA POLYMERASES I AND III SUBUNIT RPAC2"/>
    <property type="match status" value="1"/>
</dbReference>
<dbReference type="SUPFAM" id="SSF55257">
    <property type="entry name" value="RBP11-like subunits of RNA polymerase"/>
    <property type="match status" value="1"/>
</dbReference>
<dbReference type="GO" id="GO:0003677">
    <property type="term" value="F:DNA binding"/>
    <property type="evidence" value="ECO:0007669"/>
    <property type="project" value="InterPro"/>
</dbReference>
<dbReference type="GO" id="GO:0003899">
    <property type="term" value="F:DNA-directed RNA polymerase activity"/>
    <property type="evidence" value="ECO:0007669"/>
    <property type="project" value="InterPro"/>
</dbReference>
<keyword evidence="6" id="KW-0175">Coiled coil</keyword>
<dbReference type="OrthoDB" id="510325at2759"/>
<dbReference type="Pfam" id="PF13656">
    <property type="entry name" value="RNA_pol_L_2"/>
    <property type="match status" value="1"/>
</dbReference>
<dbReference type="GO" id="GO:0005666">
    <property type="term" value="C:RNA polymerase III complex"/>
    <property type="evidence" value="ECO:0007669"/>
    <property type="project" value="TreeGrafter"/>
</dbReference>
<evidence type="ECO:0000256" key="6">
    <source>
        <dbReference type="SAM" id="Coils"/>
    </source>
</evidence>
<dbReference type="Proteomes" id="UP000029121">
    <property type="component" value="Unassembled WGS sequence"/>
</dbReference>
<sequence length="122" mass="13868">MEHGSITNNSHATFTLTEEDHTLANAVRFVLNQDPRVTVGAYTIPHPSHEKVNIRVQTTGDPASEVFKDACQELMQINRHVRSVFDKAVTAYKAEEERKAKEAEEELKRQRELFGSMDIESN</sequence>
<dbReference type="PANTHER" id="PTHR13946">
    <property type="entry name" value="DNA-DIRECTED RNA POLYMERASE I,II,III"/>
    <property type="match status" value="1"/>
</dbReference>
<dbReference type="Gene3D" id="3.30.1360.10">
    <property type="entry name" value="RNA polymerase, RBP11-like subunit"/>
    <property type="match status" value="1"/>
</dbReference>
<gene>
    <name evidence="8" type="ORF">CARUB_v10024331mg</name>
</gene>
<dbReference type="GO" id="GO:0005736">
    <property type="term" value="C:RNA polymerase I complex"/>
    <property type="evidence" value="ECO:0007669"/>
    <property type="project" value="TreeGrafter"/>
</dbReference>
<dbReference type="InterPro" id="IPR008193">
    <property type="entry name" value="RNA_pol_Rpb11_13-16kDa_CS"/>
</dbReference>
<accession>R0FYL8</accession>
<dbReference type="GO" id="GO:0006383">
    <property type="term" value="P:transcription by RNA polymerase III"/>
    <property type="evidence" value="ECO:0007669"/>
    <property type="project" value="TreeGrafter"/>
</dbReference>
<dbReference type="EMBL" id="KB870808">
    <property type="protein sequence ID" value="EOA28142.1"/>
    <property type="molecule type" value="Genomic_DNA"/>
</dbReference>
<protein>
    <recommendedName>
        <fullName evidence="7">DNA-directed RNA polymerase RBP11-like dimerisation domain-containing protein</fullName>
    </recommendedName>
</protein>
<feature type="coiled-coil region" evidence="6">
    <location>
        <begin position="93"/>
        <end position="120"/>
    </location>
</feature>
<dbReference type="GO" id="GO:0006362">
    <property type="term" value="P:transcription elongation by RNA polymerase I"/>
    <property type="evidence" value="ECO:0007669"/>
    <property type="project" value="TreeGrafter"/>
</dbReference>
<name>R0FYL8_9BRAS</name>
<dbReference type="eggNOG" id="KOG3438">
    <property type="taxonomic scope" value="Eukaryota"/>
</dbReference>
<evidence type="ECO:0000256" key="3">
    <source>
        <dbReference type="ARBA" id="ARBA00023163"/>
    </source>
</evidence>
<keyword evidence="3" id="KW-0804">Transcription</keyword>
<proteinExistence type="inferred from homology"/>
<dbReference type="GO" id="GO:0046983">
    <property type="term" value="F:protein dimerization activity"/>
    <property type="evidence" value="ECO:0007669"/>
    <property type="project" value="InterPro"/>
</dbReference>
<dbReference type="InterPro" id="IPR033898">
    <property type="entry name" value="RNAP_AC19"/>
</dbReference>
<keyword evidence="9" id="KW-1185">Reference proteome</keyword>
<evidence type="ECO:0000259" key="7">
    <source>
        <dbReference type="Pfam" id="PF13656"/>
    </source>
</evidence>
<dbReference type="STRING" id="81985.R0FYL8"/>
<reference evidence="9" key="1">
    <citation type="journal article" date="2013" name="Nat. Genet.">
        <title>The Capsella rubella genome and the genomic consequences of rapid mating system evolution.</title>
        <authorList>
            <person name="Slotte T."/>
            <person name="Hazzouri K.M."/>
            <person name="Agren J.A."/>
            <person name="Koenig D."/>
            <person name="Maumus F."/>
            <person name="Guo Y.L."/>
            <person name="Steige K."/>
            <person name="Platts A.E."/>
            <person name="Escobar J.S."/>
            <person name="Newman L.K."/>
            <person name="Wang W."/>
            <person name="Mandakova T."/>
            <person name="Vello E."/>
            <person name="Smith L.M."/>
            <person name="Henz S.R."/>
            <person name="Steffen J."/>
            <person name="Takuno S."/>
            <person name="Brandvain Y."/>
            <person name="Coop G."/>
            <person name="Andolfatto P."/>
            <person name="Hu T.T."/>
            <person name="Blanchette M."/>
            <person name="Clark R.M."/>
            <person name="Quesneville H."/>
            <person name="Nordborg M."/>
            <person name="Gaut B.S."/>
            <person name="Lysak M.A."/>
            <person name="Jenkins J."/>
            <person name="Grimwood J."/>
            <person name="Chapman J."/>
            <person name="Prochnik S."/>
            <person name="Shu S."/>
            <person name="Rokhsar D."/>
            <person name="Schmutz J."/>
            <person name="Weigel D."/>
            <person name="Wright S.I."/>
        </authorList>
    </citation>
    <scope>NUCLEOTIDE SEQUENCE [LARGE SCALE GENOMIC DNA]</scope>
    <source>
        <strain evidence="9">cv. Monte Gargano</strain>
    </source>
</reference>
<dbReference type="InterPro" id="IPR022905">
    <property type="entry name" value="Rpo11-like"/>
</dbReference>
<evidence type="ECO:0000256" key="5">
    <source>
        <dbReference type="ARBA" id="ARBA00025751"/>
    </source>
</evidence>
<dbReference type="CDD" id="cd07029">
    <property type="entry name" value="RNAP_I_III_AC19"/>
    <property type="match status" value="1"/>
</dbReference>
<dbReference type="InterPro" id="IPR009025">
    <property type="entry name" value="RBP11-like_dimer"/>
</dbReference>
<dbReference type="InterPro" id="IPR036603">
    <property type="entry name" value="RBP11-like"/>
</dbReference>
<dbReference type="KEGG" id="crb:17889254"/>
<evidence type="ECO:0000313" key="8">
    <source>
        <dbReference type="EMBL" id="EOA28142.1"/>
    </source>
</evidence>
<organism evidence="8 9">
    <name type="scientific">Capsella rubella</name>
    <dbReference type="NCBI Taxonomy" id="81985"/>
    <lineage>
        <taxon>Eukaryota</taxon>
        <taxon>Viridiplantae</taxon>
        <taxon>Streptophyta</taxon>
        <taxon>Embryophyta</taxon>
        <taxon>Tracheophyta</taxon>
        <taxon>Spermatophyta</taxon>
        <taxon>Magnoliopsida</taxon>
        <taxon>eudicotyledons</taxon>
        <taxon>Gunneridae</taxon>
        <taxon>Pentapetalae</taxon>
        <taxon>rosids</taxon>
        <taxon>malvids</taxon>
        <taxon>Brassicales</taxon>
        <taxon>Brassicaceae</taxon>
        <taxon>Camelineae</taxon>
        <taxon>Capsella</taxon>
    </lineage>
</organism>
<dbReference type="AlphaFoldDB" id="R0FYL8"/>
<keyword evidence="2" id="KW-0240">DNA-directed RNA polymerase</keyword>
<dbReference type="PROSITE" id="PS01154">
    <property type="entry name" value="RNA_POL_L_13KD"/>
    <property type="match status" value="1"/>
</dbReference>
<dbReference type="HAMAP" id="MF_00261">
    <property type="entry name" value="RNApol_arch_Rpo11"/>
    <property type="match status" value="1"/>
</dbReference>
<evidence type="ECO:0000313" key="9">
    <source>
        <dbReference type="Proteomes" id="UP000029121"/>
    </source>
</evidence>
<evidence type="ECO:0000256" key="4">
    <source>
        <dbReference type="ARBA" id="ARBA00023242"/>
    </source>
</evidence>
<keyword evidence="4" id="KW-0539">Nucleus</keyword>
<evidence type="ECO:0000256" key="2">
    <source>
        <dbReference type="ARBA" id="ARBA00022478"/>
    </source>
</evidence>
<feature type="domain" description="DNA-directed RNA polymerase RBP11-like dimerisation" evidence="7">
    <location>
        <begin position="12"/>
        <end position="82"/>
    </location>
</feature>
<comment type="subcellular location">
    <subcellularLocation>
        <location evidence="1">Nucleus</location>
    </subcellularLocation>
</comment>
<evidence type="ECO:0000256" key="1">
    <source>
        <dbReference type="ARBA" id="ARBA00004123"/>
    </source>
</evidence>
<comment type="similarity">
    <text evidence="5">Belongs to the archaeal Rpo11/eukaryotic RPB11/RPC19 RNA polymerase subunit family.</text>
</comment>